<organism evidence="19 20">
    <name type="scientific">Bacillus spongiae</name>
    <dbReference type="NCBI Taxonomy" id="2683610"/>
    <lineage>
        <taxon>Bacteria</taxon>
        <taxon>Bacillati</taxon>
        <taxon>Bacillota</taxon>
        <taxon>Bacilli</taxon>
        <taxon>Bacillales</taxon>
        <taxon>Bacillaceae</taxon>
        <taxon>Bacillus</taxon>
    </lineage>
</organism>
<evidence type="ECO:0000313" key="19">
    <source>
        <dbReference type="EMBL" id="MEI5909043.1"/>
    </source>
</evidence>
<comment type="catalytic activity">
    <reaction evidence="14">
        <text>[GlcNAc-(1-&gt;4)-Mur2Ac(oyl-L-Ala-gamma-D-Glu-L-Lys-D-Ala-D-Ala)](n)-di-trans,octa-cis-undecaprenyl diphosphate + beta-D-GlcNAc-(1-&gt;4)-Mur2Ac(oyl-L-Ala-gamma-D-Glu-L-Lys-D-Ala-D-Ala)-di-trans,octa-cis-undecaprenyl diphosphate = [GlcNAc-(1-&gt;4)-Mur2Ac(oyl-L-Ala-gamma-D-Glu-L-Lys-D-Ala-D-Ala)](n+1)-di-trans,octa-cis-undecaprenyl diphosphate + di-trans,octa-cis-undecaprenyl diphosphate + H(+)</text>
        <dbReference type="Rhea" id="RHEA:23708"/>
        <dbReference type="Rhea" id="RHEA-COMP:9602"/>
        <dbReference type="Rhea" id="RHEA-COMP:9603"/>
        <dbReference type="ChEBI" id="CHEBI:15378"/>
        <dbReference type="ChEBI" id="CHEBI:58405"/>
        <dbReference type="ChEBI" id="CHEBI:60033"/>
        <dbReference type="ChEBI" id="CHEBI:78435"/>
        <dbReference type="EC" id="2.4.99.28"/>
    </reaction>
</comment>
<comment type="caution">
    <text evidence="19">The sequence shown here is derived from an EMBL/GenBank/DDBJ whole genome shotgun (WGS) entry which is preliminary data.</text>
</comment>
<evidence type="ECO:0000313" key="20">
    <source>
        <dbReference type="Proteomes" id="UP001312865"/>
    </source>
</evidence>
<name>A0ABU8HIT9_9BACI</name>
<dbReference type="Pfam" id="PF00912">
    <property type="entry name" value="Transgly"/>
    <property type="match status" value="1"/>
</dbReference>
<feature type="coiled-coil region" evidence="15">
    <location>
        <begin position="220"/>
        <end position="255"/>
    </location>
</feature>
<keyword evidence="11" id="KW-0511">Multifunctional enzyme</keyword>
<feature type="domain" description="Penicillin-binding protein transpeptidase" evidence="17">
    <location>
        <begin position="328"/>
        <end position="582"/>
    </location>
</feature>
<dbReference type="SUPFAM" id="SSF53955">
    <property type="entry name" value="Lysozyme-like"/>
    <property type="match status" value="1"/>
</dbReference>
<dbReference type="Gene3D" id="3.40.710.10">
    <property type="entry name" value="DD-peptidase/beta-lactamase superfamily"/>
    <property type="match status" value="1"/>
</dbReference>
<evidence type="ECO:0000256" key="14">
    <source>
        <dbReference type="ARBA" id="ARBA00049902"/>
    </source>
</evidence>
<evidence type="ECO:0000256" key="3">
    <source>
        <dbReference type="ARBA" id="ARBA00022645"/>
    </source>
</evidence>
<dbReference type="Proteomes" id="UP001312865">
    <property type="component" value="Unassembled WGS sequence"/>
</dbReference>
<feature type="transmembrane region" description="Helical" evidence="16">
    <location>
        <begin position="20"/>
        <end position="41"/>
    </location>
</feature>
<dbReference type="NCBIfam" id="TIGR02074">
    <property type="entry name" value="PBP_1a_fam"/>
    <property type="match status" value="1"/>
</dbReference>
<comment type="catalytic activity">
    <reaction evidence="13">
        <text>Preferential cleavage: (Ac)2-L-Lys-D-Ala-|-D-Ala. Also transpeptidation of peptidyl-alanyl moieties that are N-acyl substituents of D-alanine.</text>
        <dbReference type="EC" id="3.4.16.4"/>
    </reaction>
</comment>
<dbReference type="SUPFAM" id="SSF56601">
    <property type="entry name" value="beta-lactamase/transpeptidase-like"/>
    <property type="match status" value="1"/>
</dbReference>
<keyword evidence="3" id="KW-0121">Carboxypeptidase</keyword>
<dbReference type="InterPro" id="IPR001460">
    <property type="entry name" value="PCN-bd_Tpept"/>
</dbReference>
<evidence type="ECO:0000259" key="18">
    <source>
        <dbReference type="Pfam" id="PF00912"/>
    </source>
</evidence>
<dbReference type="PANTHER" id="PTHR32282">
    <property type="entry name" value="BINDING PROTEIN TRANSPEPTIDASE, PUTATIVE-RELATED"/>
    <property type="match status" value="1"/>
</dbReference>
<keyword evidence="12" id="KW-0961">Cell wall biogenesis/degradation</keyword>
<keyword evidence="16" id="KW-1133">Transmembrane helix</keyword>
<dbReference type="RefSeq" id="WP_336588489.1">
    <property type="nucleotide sequence ID" value="NZ_JBBAXC010000019.1"/>
</dbReference>
<feature type="domain" description="Glycosyl transferase family 51" evidence="18">
    <location>
        <begin position="62"/>
        <end position="237"/>
    </location>
</feature>
<evidence type="ECO:0000256" key="7">
    <source>
        <dbReference type="ARBA" id="ARBA00022801"/>
    </source>
</evidence>
<keyword evidence="7" id="KW-0378">Hydrolase</keyword>
<dbReference type="InterPro" id="IPR050396">
    <property type="entry name" value="Glycosyltr_51/Transpeptidase"/>
</dbReference>
<dbReference type="InterPro" id="IPR023346">
    <property type="entry name" value="Lysozyme-like_dom_sf"/>
</dbReference>
<dbReference type="InterPro" id="IPR001264">
    <property type="entry name" value="Glyco_trans_51"/>
</dbReference>
<evidence type="ECO:0000256" key="11">
    <source>
        <dbReference type="ARBA" id="ARBA00023268"/>
    </source>
</evidence>
<gene>
    <name evidence="19" type="ORF">WAK64_18495</name>
</gene>
<evidence type="ECO:0000256" key="12">
    <source>
        <dbReference type="ARBA" id="ARBA00023316"/>
    </source>
</evidence>
<sequence length="692" mass="77452">MELITNKRFKRTIKYVRAFVMIGMIITSLVLSAFIGVLLYAKIKGKPPLAVPQSTLYYSADGEVIGESHNGEKRYWVSLDDITPALIQSTISIEDKSFFDHNGFDYRRIAGAAIADMKAMAKVQGASTITQQYARNLFLSHDKTWQRKLKEAALTIRIEMYYSKSDILEGYLNTIYYGHGAYGIEAASQFYFGTEANELSLAQAAMLAGLPKAPNHYSPLVNEEKAKERQEIVLAELEEDDIITKEEQLQAKNEKLVYVGQHAHNVKENYGYFLNGVKNILNKQLKIDETSLDLGGLSVYTTLNTKHQEAAEKSISENMPDSGLQVGLTAINPKNGHITAMVGGLDYEESQYNRAVQAYRQPGSTIKPILYYAALERGFTPSTTMRSELTSFLFDDGQSEYTPHNYGNLYADGPITLPQAIGLSDNVFAVKTHMFLGEDVLVKTAKKFGISTKIEAKPSAALGTYEANVLDMVTAYSHFVNGGKKINPVFITKIVAANGDILYEHKSIKEQILDPNLAFVMTHMMKGTFDPSLNIPGYANITGNTILNELTRPYAGKSGTTNWDNWMIGFSPQLTAGVWTGYDDRRKIELRTDLTAAKHVWSQFMEEALQDTPIKDFTPSNNVISVMVDPHNGKLATEDCPVARKTYYVKGTEPKEHCFDHIETPGSRKKTDTNEKKKENKSIFDRFMDFLR</sequence>
<keyword evidence="8" id="KW-0133">Cell shape</keyword>
<evidence type="ECO:0000256" key="5">
    <source>
        <dbReference type="ARBA" id="ARBA00022676"/>
    </source>
</evidence>
<dbReference type="EMBL" id="JBBAXC010000019">
    <property type="protein sequence ID" value="MEI5909043.1"/>
    <property type="molecule type" value="Genomic_DNA"/>
</dbReference>
<reference evidence="19 20" key="1">
    <citation type="journal article" date="2018" name="J. Microbiol.">
        <title>Bacillus spongiae sp. nov., isolated from sponge of Jeju Island.</title>
        <authorList>
            <person name="Lee G.E."/>
            <person name="Im W.T."/>
            <person name="Park J.S."/>
        </authorList>
    </citation>
    <scope>NUCLEOTIDE SEQUENCE [LARGE SCALE GENOMIC DNA]</scope>
    <source>
        <strain evidence="19 20">135PIL107-10</strain>
    </source>
</reference>
<keyword evidence="20" id="KW-1185">Reference proteome</keyword>
<dbReference type="InterPro" id="IPR012338">
    <property type="entry name" value="Beta-lactam/transpept-like"/>
</dbReference>
<evidence type="ECO:0000256" key="16">
    <source>
        <dbReference type="SAM" id="Phobius"/>
    </source>
</evidence>
<keyword evidence="15" id="KW-0175">Coiled coil</keyword>
<dbReference type="InterPro" id="IPR036950">
    <property type="entry name" value="PBP_transglycosylase"/>
</dbReference>
<dbReference type="PANTHER" id="PTHR32282:SF11">
    <property type="entry name" value="PENICILLIN-BINDING PROTEIN 1B"/>
    <property type="match status" value="1"/>
</dbReference>
<accession>A0ABU8HIT9</accession>
<evidence type="ECO:0000256" key="6">
    <source>
        <dbReference type="ARBA" id="ARBA00022679"/>
    </source>
</evidence>
<keyword evidence="4" id="KW-0645">Protease</keyword>
<keyword evidence="6" id="KW-0808">Transferase</keyword>
<evidence type="ECO:0000256" key="13">
    <source>
        <dbReference type="ARBA" id="ARBA00034000"/>
    </source>
</evidence>
<evidence type="ECO:0000259" key="17">
    <source>
        <dbReference type="Pfam" id="PF00905"/>
    </source>
</evidence>
<keyword evidence="16" id="KW-0812">Transmembrane</keyword>
<keyword evidence="9" id="KW-0573">Peptidoglycan synthesis</keyword>
<proteinExistence type="predicted"/>
<evidence type="ECO:0000256" key="10">
    <source>
        <dbReference type="ARBA" id="ARBA00023136"/>
    </source>
</evidence>
<dbReference type="Pfam" id="PF00905">
    <property type="entry name" value="Transpeptidase"/>
    <property type="match status" value="1"/>
</dbReference>
<keyword evidence="5" id="KW-0328">Glycosyltransferase</keyword>
<comment type="subcellular location">
    <subcellularLocation>
        <location evidence="1">Cell membrane</location>
    </subcellularLocation>
</comment>
<evidence type="ECO:0000256" key="15">
    <source>
        <dbReference type="SAM" id="Coils"/>
    </source>
</evidence>
<evidence type="ECO:0000256" key="1">
    <source>
        <dbReference type="ARBA" id="ARBA00004236"/>
    </source>
</evidence>
<evidence type="ECO:0000256" key="4">
    <source>
        <dbReference type="ARBA" id="ARBA00022670"/>
    </source>
</evidence>
<protein>
    <submittedName>
        <fullName evidence="19">PBP1A family penicillin-binding protein</fullName>
    </submittedName>
</protein>
<keyword evidence="2" id="KW-1003">Cell membrane</keyword>
<evidence type="ECO:0000256" key="9">
    <source>
        <dbReference type="ARBA" id="ARBA00022984"/>
    </source>
</evidence>
<keyword evidence="10 16" id="KW-0472">Membrane</keyword>
<dbReference type="Gene3D" id="1.10.3810.10">
    <property type="entry name" value="Biosynthetic peptidoglycan transglycosylase-like"/>
    <property type="match status" value="1"/>
</dbReference>
<evidence type="ECO:0000256" key="8">
    <source>
        <dbReference type="ARBA" id="ARBA00022960"/>
    </source>
</evidence>
<evidence type="ECO:0000256" key="2">
    <source>
        <dbReference type="ARBA" id="ARBA00022475"/>
    </source>
</evidence>